<dbReference type="GO" id="GO:0016020">
    <property type="term" value="C:membrane"/>
    <property type="evidence" value="ECO:0007669"/>
    <property type="project" value="InterPro"/>
</dbReference>
<keyword evidence="3" id="KW-0328">Glycosyltransferase</keyword>
<evidence type="ECO:0000256" key="2">
    <source>
        <dbReference type="ARBA" id="ARBA00004648"/>
    </source>
</evidence>
<evidence type="ECO:0000256" key="8">
    <source>
        <dbReference type="ARBA" id="ARBA00022968"/>
    </source>
</evidence>
<keyword evidence="16" id="KW-1185">Reference proteome</keyword>
<proteinExistence type="predicted"/>
<dbReference type="PANTHER" id="PTHR46025">
    <property type="entry name" value="XYLOSYLTRANSFERASE OXT"/>
    <property type="match status" value="1"/>
</dbReference>
<keyword evidence="6" id="KW-0479">Metal-binding</keyword>
<dbReference type="EMBL" id="CM001403">
    <property type="protein sequence ID" value="EHQ24696.1"/>
    <property type="molecule type" value="Genomic_DNA"/>
</dbReference>
<dbReference type="RefSeq" id="WP_008504247.1">
    <property type="nucleotide sequence ID" value="NZ_CM001403.1"/>
</dbReference>
<name>H1Y1N7_9SPHI</name>
<evidence type="ECO:0000256" key="13">
    <source>
        <dbReference type="ARBA" id="ARBA00023180"/>
    </source>
</evidence>
<dbReference type="OrthoDB" id="7943907at2"/>
<keyword evidence="9" id="KW-1133">Transmembrane helix</keyword>
<keyword evidence="13" id="KW-0325">Glycoprotein</keyword>
<comment type="subcellular location">
    <subcellularLocation>
        <location evidence="2">Endoplasmic reticulum membrane</location>
        <topology evidence="2">Single-pass type II membrane protein</topology>
    </subcellularLocation>
    <subcellularLocation>
        <location evidence="1">Golgi apparatus membrane</location>
        <topology evidence="1">Single-pass type II membrane protein</topology>
    </subcellularLocation>
</comment>
<evidence type="ECO:0000256" key="10">
    <source>
        <dbReference type="ARBA" id="ARBA00023034"/>
    </source>
</evidence>
<evidence type="ECO:0000256" key="14">
    <source>
        <dbReference type="ARBA" id="ARBA00042865"/>
    </source>
</evidence>
<evidence type="ECO:0000256" key="1">
    <source>
        <dbReference type="ARBA" id="ARBA00004323"/>
    </source>
</evidence>
<dbReference type="STRING" id="714943.Mucpa_0503"/>
<accession>H1Y1N7</accession>
<protein>
    <recommendedName>
        <fullName evidence="14">Peptide O-xylosyltransferase</fullName>
    </recommendedName>
</protein>
<evidence type="ECO:0000256" key="3">
    <source>
        <dbReference type="ARBA" id="ARBA00022676"/>
    </source>
</evidence>
<dbReference type="HOGENOM" id="CLU_032341_0_1_10"/>
<evidence type="ECO:0000256" key="7">
    <source>
        <dbReference type="ARBA" id="ARBA00022824"/>
    </source>
</evidence>
<keyword evidence="12" id="KW-1015">Disulfide bond</keyword>
<evidence type="ECO:0000256" key="12">
    <source>
        <dbReference type="ARBA" id="ARBA00023157"/>
    </source>
</evidence>
<dbReference type="GO" id="GO:0030158">
    <property type="term" value="F:protein xylosyltransferase activity"/>
    <property type="evidence" value="ECO:0007669"/>
    <property type="project" value="InterPro"/>
</dbReference>
<keyword evidence="10" id="KW-0333">Golgi apparatus</keyword>
<reference evidence="15" key="1">
    <citation type="submission" date="2011-09" db="EMBL/GenBank/DDBJ databases">
        <title>The permanent draft genome of Mucilaginibacter paludis DSM 18603.</title>
        <authorList>
            <consortium name="US DOE Joint Genome Institute (JGI-PGF)"/>
            <person name="Lucas S."/>
            <person name="Han J."/>
            <person name="Lapidus A."/>
            <person name="Bruce D."/>
            <person name="Goodwin L."/>
            <person name="Pitluck S."/>
            <person name="Peters L."/>
            <person name="Kyrpides N."/>
            <person name="Mavromatis K."/>
            <person name="Ivanova N."/>
            <person name="Mikhailova N."/>
            <person name="Held B."/>
            <person name="Detter J.C."/>
            <person name="Tapia R."/>
            <person name="Han C."/>
            <person name="Land M."/>
            <person name="Hauser L."/>
            <person name="Markowitz V."/>
            <person name="Cheng J.-F."/>
            <person name="Hugenholtz P."/>
            <person name="Woyke T."/>
            <person name="Wu D."/>
            <person name="Tindall B."/>
            <person name="Brambilla E."/>
            <person name="Klenk H.-P."/>
            <person name="Eisen J.A."/>
        </authorList>
    </citation>
    <scope>NUCLEOTIDE SEQUENCE [LARGE SCALE GENOMIC DNA]</scope>
    <source>
        <strain evidence="15">DSM 18603</strain>
    </source>
</reference>
<evidence type="ECO:0000256" key="5">
    <source>
        <dbReference type="ARBA" id="ARBA00022692"/>
    </source>
</evidence>
<organism evidence="15 16">
    <name type="scientific">Mucilaginibacter paludis DSM 18603</name>
    <dbReference type="NCBI Taxonomy" id="714943"/>
    <lineage>
        <taxon>Bacteria</taxon>
        <taxon>Pseudomonadati</taxon>
        <taxon>Bacteroidota</taxon>
        <taxon>Sphingobacteriia</taxon>
        <taxon>Sphingobacteriales</taxon>
        <taxon>Sphingobacteriaceae</taxon>
        <taxon>Mucilaginibacter</taxon>
    </lineage>
</organism>
<dbReference type="InterPro" id="IPR043538">
    <property type="entry name" value="XYLT"/>
</dbReference>
<dbReference type="GO" id="GO:0015012">
    <property type="term" value="P:heparan sulfate proteoglycan biosynthetic process"/>
    <property type="evidence" value="ECO:0007669"/>
    <property type="project" value="TreeGrafter"/>
</dbReference>
<evidence type="ECO:0000313" key="15">
    <source>
        <dbReference type="EMBL" id="EHQ24696.1"/>
    </source>
</evidence>
<keyword evidence="5" id="KW-0812">Transmembrane</keyword>
<evidence type="ECO:0000256" key="4">
    <source>
        <dbReference type="ARBA" id="ARBA00022679"/>
    </source>
</evidence>
<dbReference type="Pfam" id="PF02485">
    <property type="entry name" value="Branch"/>
    <property type="match status" value="1"/>
</dbReference>
<keyword evidence="7" id="KW-0256">Endoplasmic reticulum</keyword>
<keyword evidence="8" id="KW-0735">Signal-anchor</keyword>
<dbReference type="eggNOG" id="COG0463">
    <property type="taxonomic scope" value="Bacteria"/>
</dbReference>
<gene>
    <name evidence="15" type="ORF">Mucpa_0503</name>
</gene>
<keyword evidence="4 15" id="KW-0808">Transferase</keyword>
<evidence type="ECO:0000256" key="11">
    <source>
        <dbReference type="ARBA" id="ARBA00023136"/>
    </source>
</evidence>
<dbReference type="PANTHER" id="PTHR46025:SF3">
    <property type="entry name" value="XYLOSYLTRANSFERASE OXT"/>
    <property type="match status" value="1"/>
</dbReference>
<evidence type="ECO:0000313" key="16">
    <source>
        <dbReference type="Proteomes" id="UP000002774"/>
    </source>
</evidence>
<dbReference type="GO" id="GO:0050650">
    <property type="term" value="P:chondroitin sulfate proteoglycan biosynthetic process"/>
    <property type="evidence" value="ECO:0007669"/>
    <property type="project" value="TreeGrafter"/>
</dbReference>
<dbReference type="GO" id="GO:0046872">
    <property type="term" value="F:metal ion binding"/>
    <property type="evidence" value="ECO:0007669"/>
    <property type="project" value="UniProtKB-KW"/>
</dbReference>
<sequence length="292" mass="33920">MKVAYLIIAHKNFEHIIDIVTSLNDPKVSFLIHFDEKVKVDINEINRKLPQGADVYFLDARENVNWGGFSVLMAVLNLIQGALHLNCFDYIYLISGQDFPLKTSDEMIDFLEQNAGKEFIEYHTIPHSGWGGGQDRYEHFWMIDTLGMQASRNFIEDQRKQNFTRKFPNNLQPFGGSMWFTITAACAEYIIDHFMQYPDELMFFKYTLIPDELAIVTVIMNSIFKNQVVNNNLRHIDWSENRGRPKIMTVSDLVVLIKSESHFARKFDPSVDVEVINALKAKLNQGNEMRKR</sequence>
<dbReference type="AlphaFoldDB" id="H1Y1N7"/>
<evidence type="ECO:0000256" key="9">
    <source>
        <dbReference type="ARBA" id="ARBA00022989"/>
    </source>
</evidence>
<evidence type="ECO:0000256" key="6">
    <source>
        <dbReference type="ARBA" id="ARBA00022723"/>
    </source>
</evidence>
<dbReference type="Proteomes" id="UP000002774">
    <property type="component" value="Chromosome"/>
</dbReference>
<dbReference type="InterPro" id="IPR003406">
    <property type="entry name" value="Glyco_trans_14"/>
</dbReference>
<keyword evidence="11" id="KW-0472">Membrane</keyword>